<reference evidence="8 9" key="1">
    <citation type="submission" date="2017-03" db="EMBL/GenBank/DDBJ databases">
        <title>An alternative strategy for trypanosome survival in the mammalian bloodstream revealed through genome and transcriptome analysis of the ubiquitous bovine parasite Trypanosoma (Megatrypanum) theileri.</title>
        <authorList>
            <person name="Kelly S."/>
            <person name="Ivens A."/>
            <person name="Mott A."/>
            <person name="O'Neill E."/>
            <person name="Emms D."/>
            <person name="Macleod O."/>
            <person name="Voorheis P."/>
            <person name="Matthews J."/>
            <person name="Matthews K."/>
            <person name="Carrington M."/>
        </authorList>
    </citation>
    <scope>NUCLEOTIDE SEQUENCE [LARGE SCALE GENOMIC DNA]</scope>
    <source>
        <strain evidence="8">Edinburgh</strain>
    </source>
</reference>
<evidence type="ECO:0000256" key="4">
    <source>
        <dbReference type="ARBA" id="ARBA00022694"/>
    </source>
</evidence>
<evidence type="ECO:0000313" key="8">
    <source>
        <dbReference type="EMBL" id="ORC85635.1"/>
    </source>
</evidence>
<comment type="subunit">
    <text evidence="6">Heterotetramer.</text>
</comment>
<dbReference type="GeneID" id="39988925"/>
<comment type="subcellular location">
    <subcellularLocation>
        <location evidence="1 6">Nucleus</location>
    </subcellularLocation>
</comment>
<dbReference type="GO" id="GO:0008168">
    <property type="term" value="F:methyltransferase activity"/>
    <property type="evidence" value="ECO:0007669"/>
    <property type="project" value="UniProtKB-KW"/>
</dbReference>
<dbReference type="PANTHER" id="PTHR12945">
    <property type="entry name" value="TRANSLATION INITIATION FACTOR EIF3-RELATED"/>
    <property type="match status" value="1"/>
</dbReference>
<organism evidence="8 9">
    <name type="scientific">Trypanosoma theileri</name>
    <dbReference type="NCBI Taxonomy" id="67003"/>
    <lineage>
        <taxon>Eukaryota</taxon>
        <taxon>Discoba</taxon>
        <taxon>Euglenozoa</taxon>
        <taxon>Kinetoplastea</taxon>
        <taxon>Metakinetoplastina</taxon>
        <taxon>Trypanosomatida</taxon>
        <taxon>Trypanosomatidae</taxon>
        <taxon>Trypanosoma</taxon>
    </lineage>
</organism>
<dbReference type="GO" id="GO:0005634">
    <property type="term" value="C:nucleus"/>
    <property type="evidence" value="ECO:0007669"/>
    <property type="project" value="UniProtKB-SubCell"/>
</dbReference>
<dbReference type="AlphaFoldDB" id="A0A1X0NLQ1"/>
<sequence length="469" mass="52778">MAGVNKAEGRISDDRIALGDYVILTGGGMKRMVVVQKGNRLRLGSTGTVDLEKLAGLRFGEVLRYDPKRRVFIPTNDYPDLDITNLQEAVEEVRDNRHLVDDNRSQILSKDEIAAMREEKGVDELITSLAEKSTTFHTKTAYAQEKYLRKKKKRHGTLYKVERVTPDGLAEIHLPTINPSDVEPEETRWMRLRADTLALILHHSDVHSGSRVLVYDKTNGYLEAALLSRLGDEGIILQLMDKVSQPNTFPAQAMGLPRIREMWKAIPRNEGFLLGVETVEDEERAAEKNKKRNCDNGNISQWLRGIDAHNMLKEKPADSLIIVDDEGAEEALNDLLPFLALCGHVVVFSPYLEDLTALFAKLRTHCVNICISETWYRHYQLLPNRTHPTVNMSTAGGYVLTAIKVEANGGSSNSNTKTNEQVQVEKTVPQSISTEKEENGQTSRKRVREEEEGEKGKGEKEKMMAEAME</sequence>
<dbReference type="InterPro" id="IPR018247">
    <property type="entry name" value="EF_Hand_1_Ca_BS"/>
</dbReference>
<dbReference type="SUPFAM" id="SSF53335">
    <property type="entry name" value="S-adenosyl-L-methionine-dependent methyltransferases"/>
    <property type="match status" value="1"/>
</dbReference>
<dbReference type="Proteomes" id="UP000192257">
    <property type="component" value="Unassembled WGS sequence"/>
</dbReference>
<feature type="compositionally biased region" description="Basic and acidic residues" evidence="7">
    <location>
        <begin position="454"/>
        <end position="469"/>
    </location>
</feature>
<keyword evidence="9" id="KW-1185">Reference proteome</keyword>
<dbReference type="InterPro" id="IPR017423">
    <property type="entry name" value="TRM6"/>
</dbReference>
<evidence type="ECO:0000256" key="6">
    <source>
        <dbReference type="PIRNR" id="PIRNR038170"/>
    </source>
</evidence>
<dbReference type="GO" id="GO:0031515">
    <property type="term" value="C:tRNA (m1A) methyltransferase complex"/>
    <property type="evidence" value="ECO:0007669"/>
    <property type="project" value="UniProtKB-UniRule"/>
</dbReference>
<dbReference type="PROSITE" id="PS00018">
    <property type="entry name" value="EF_HAND_1"/>
    <property type="match status" value="1"/>
</dbReference>
<proteinExistence type="inferred from homology"/>
<dbReference type="GO" id="GO:0030488">
    <property type="term" value="P:tRNA methylation"/>
    <property type="evidence" value="ECO:0007669"/>
    <property type="project" value="InterPro"/>
</dbReference>
<feature type="region of interest" description="Disordered" evidence="7">
    <location>
        <begin position="409"/>
        <end position="469"/>
    </location>
</feature>
<keyword evidence="8" id="KW-0489">Methyltransferase</keyword>
<evidence type="ECO:0000256" key="7">
    <source>
        <dbReference type="SAM" id="MobiDB-lite"/>
    </source>
</evidence>
<comment type="similarity">
    <text evidence="2 6">Belongs to the TRM6/GCD10 family.</text>
</comment>
<name>A0A1X0NLQ1_9TRYP</name>
<evidence type="ECO:0000256" key="1">
    <source>
        <dbReference type="ARBA" id="ARBA00004123"/>
    </source>
</evidence>
<evidence type="ECO:0000256" key="3">
    <source>
        <dbReference type="ARBA" id="ARBA00021704"/>
    </source>
</evidence>
<comment type="function">
    <text evidence="6">Substrate-binding subunit of tRNA (adenine-N1-)-methyltransferase, which catalyzes the formation of N1-methyladenine at position 58 (m1A58) in initiator methionyl-tRNA.</text>
</comment>
<gene>
    <name evidence="8" type="ORF">TM35_000342470</name>
</gene>
<dbReference type="Gene3D" id="3.40.50.150">
    <property type="entry name" value="Vaccinia Virus protein VP39"/>
    <property type="match status" value="1"/>
</dbReference>
<protein>
    <recommendedName>
        <fullName evidence="3 6">tRNA (adenine(58)-N(1))-methyltransferase non-catalytic subunit TRM6</fullName>
    </recommendedName>
</protein>
<evidence type="ECO:0000313" key="9">
    <source>
        <dbReference type="Proteomes" id="UP000192257"/>
    </source>
</evidence>
<dbReference type="RefSeq" id="XP_028879701.1">
    <property type="nucleotide sequence ID" value="XM_029029145.1"/>
</dbReference>
<dbReference type="InterPro" id="IPR029063">
    <property type="entry name" value="SAM-dependent_MTases_sf"/>
</dbReference>
<keyword evidence="4 6" id="KW-0819">tRNA processing</keyword>
<dbReference type="PIRSF" id="PIRSF038170">
    <property type="entry name" value="tRNA_m1A_mtfrase"/>
    <property type="match status" value="1"/>
</dbReference>
<dbReference type="EMBL" id="NBCO01000034">
    <property type="protein sequence ID" value="ORC85635.1"/>
    <property type="molecule type" value="Genomic_DNA"/>
</dbReference>
<dbReference type="Pfam" id="PF04189">
    <property type="entry name" value="Gcd10p"/>
    <property type="match status" value="1"/>
</dbReference>
<keyword evidence="5 6" id="KW-0539">Nucleus</keyword>
<evidence type="ECO:0000256" key="5">
    <source>
        <dbReference type="ARBA" id="ARBA00023242"/>
    </source>
</evidence>
<dbReference type="PANTHER" id="PTHR12945:SF0">
    <property type="entry name" value="TRNA (ADENINE(58)-N(1))-METHYLTRANSFERASE NON-CATALYTIC SUBUNIT TRM6"/>
    <property type="match status" value="1"/>
</dbReference>
<feature type="compositionally biased region" description="Polar residues" evidence="7">
    <location>
        <begin position="416"/>
        <end position="433"/>
    </location>
</feature>
<dbReference type="VEuPathDB" id="TriTrypDB:TM35_000342470"/>
<comment type="caution">
    <text evidence="8">The sequence shown here is derived from an EMBL/GenBank/DDBJ whole genome shotgun (WGS) entry which is preliminary data.</text>
</comment>
<evidence type="ECO:0000256" key="2">
    <source>
        <dbReference type="ARBA" id="ARBA00008320"/>
    </source>
</evidence>
<accession>A0A1X0NLQ1</accession>
<keyword evidence="8" id="KW-0808">Transferase</keyword>
<dbReference type="STRING" id="67003.A0A1X0NLQ1"/>
<dbReference type="OrthoDB" id="10254665at2759"/>